<evidence type="ECO:0000256" key="6">
    <source>
        <dbReference type="ARBA" id="ARBA00022918"/>
    </source>
</evidence>
<feature type="region of interest" description="Disordered" evidence="7">
    <location>
        <begin position="1094"/>
        <end position="1128"/>
    </location>
</feature>
<protein>
    <submittedName>
        <fullName evidence="9">Transposon Ty3-I Gag-Pol polyprotein</fullName>
    </submittedName>
</protein>
<dbReference type="GO" id="GO:0015074">
    <property type="term" value="P:DNA integration"/>
    <property type="evidence" value="ECO:0007669"/>
    <property type="project" value="InterPro"/>
</dbReference>
<dbReference type="Proteomes" id="UP000225706">
    <property type="component" value="Unassembled WGS sequence"/>
</dbReference>
<dbReference type="PANTHER" id="PTHR37984:SF7">
    <property type="entry name" value="INTEGRASE CATALYTIC DOMAIN-CONTAINING PROTEIN"/>
    <property type="match status" value="1"/>
</dbReference>
<dbReference type="SUPFAM" id="SSF53098">
    <property type="entry name" value="Ribonuclease H-like"/>
    <property type="match status" value="1"/>
</dbReference>
<evidence type="ECO:0000256" key="3">
    <source>
        <dbReference type="ARBA" id="ARBA00022722"/>
    </source>
</evidence>
<evidence type="ECO:0000256" key="7">
    <source>
        <dbReference type="SAM" id="MobiDB-lite"/>
    </source>
</evidence>
<gene>
    <name evidence="9" type="primary">TY3B-I</name>
    <name evidence="9" type="ORF">AWC38_SpisGene6077</name>
</gene>
<dbReference type="InterPro" id="IPR041588">
    <property type="entry name" value="Integrase_H2C2"/>
</dbReference>
<evidence type="ECO:0000256" key="5">
    <source>
        <dbReference type="ARBA" id="ARBA00022801"/>
    </source>
</evidence>
<feature type="domain" description="Integrase catalytic" evidence="8">
    <location>
        <begin position="827"/>
        <end position="981"/>
    </location>
</feature>
<feature type="compositionally biased region" description="Polar residues" evidence="7">
    <location>
        <begin position="767"/>
        <end position="787"/>
    </location>
</feature>
<dbReference type="OrthoDB" id="10067429at2759"/>
<dbReference type="InterPro" id="IPR043128">
    <property type="entry name" value="Rev_trsase/Diguanyl_cyclase"/>
</dbReference>
<evidence type="ECO:0000256" key="1">
    <source>
        <dbReference type="ARBA" id="ARBA00022679"/>
    </source>
</evidence>
<dbReference type="InterPro" id="IPR050951">
    <property type="entry name" value="Retrovirus_Pol_polyprotein"/>
</dbReference>
<evidence type="ECO:0000259" key="8">
    <source>
        <dbReference type="PROSITE" id="PS50994"/>
    </source>
</evidence>
<dbReference type="GO" id="GO:0004519">
    <property type="term" value="F:endonuclease activity"/>
    <property type="evidence" value="ECO:0007669"/>
    <property type="project" value="UniProtKB-KW"/>
</dbReference>
<dbReference type="InterPro" id="IPR012337">
    <property type="entry name" value="RNaseH-like_sf"/>
</dbReference>
<dbReference type="PROSITE" id="PS50994">
    <property type="entry name" value="INTEGRASE"/>
    <property type="match status" value="1"/>
</dbReference>
<dbReference type="Gene3D" id="3.30.420.10">
    <property type="entry name" value="Ribonuclease H-like superfamily/Ribonuclease H"/>
    <property type="match status" value="1"/>
</dbReference>
<sequence length="1128" mass="126292">MVYVSSSVKDLYLSYDSLLNLGLLPRTFPSLDYSTSSRPVSDTSDKQPHVPSPPPAINATRALNDGCPEPTIARNTTCSCPQRGATPPRPSELPFPCAPENNARMKAWLLDRYASSTFNTCPHRALPCMEGPPIAIHADPAATPKACHTPANIPLHWQQRVMVITRKHDGSPRRTVDISSLNKFCQRETFAMESPFHLARRIPKDTWKTVTDAWNGYHRVPLRVSDRHLTTFITPFGRWRYTRAPQGFLSSGDGYNSRFDAVLAEFERKERCVDDTVHFDTDLEEHWWKTIDFLTRVGHAGIVLNPDKFQFAERSVDFAGSRVSDSTIEPLPKYLDAIKDLPSSTTTTDIRSWFGLVNQVSNYAQLRNSMAPFKPFLSPRCIFSWSPELEAAFQASKAAIIAAIRQGVEIFDMQRRTCLRPDWSKRGIDYFLLQQHCICLSGVPDCCPGGWKITLVGFRFLNSAEQRYAAIEGEALAVAWGLEQTRYFAQGCDNLVIVTDHKPLVKNFGDRTLDEITNSRMFRLKQRTLPWRFEIRHLPGKSNHAADAASRHPSPSCTENIVSLGSPSFPDIAESALINTIRNDTHELGAIPWSLLATETAVDAFLGPLLTSVEQRKPITSDDPTLTSLRPICESLYAAEGVLLYQDRIVVPPSLRRRVLQSLHAAHQGTSSMEQRARAIVYWPGMSQDIRNTREGCADCNRNAPSQAATPPLPSSPPEALERVLVNIFLKMLTWPRFWVIDAWVHMHSPNPEESRGPHRRPPVPTPSSLTEPARSPSRNLFNATTSPRHRLLARDVNGYMQHSGGLRRLQQKCTLTGSNPPLPSTPPLSPFESVFADFFHFSGCHYLVVGDRLSGWVEVLSSTAGTTLAGSAGVVRHLRSFFATFGVPEEISSDGGPEFTAKNTQDFLRLWRVRHRVSSASFPQSNGRAEVAVKTAKRLLMSNTGPTGSLDHDRFLRAILHLRNTPDCNLSPAQIIFGRPLRDSLSFVNRLEKFSNPHIRPLWRQAWEAKEETLRTRITHTTESLKAHSRPLRPLSLGERVFLQNQQGPNPTKWDWSGVVVESAGHDQYRVKVDGSGRITLINRRFLRAYTPATLSIRPPQPPAHQPTSSADQSPHPQPPVPTQPTA</sequence>
<feature type="region of interest" description="Disordered" evidence="7">
    <location>
        <begin position="33"/>
        <end position="56"/>
    </location>
</feature>
<dbReference type="Gene3D" id="1.10.340.70">
    <property type="match status" value="1"/>
</dbReference>
<dbReference type="Pfam" id="PF00078">
    <property type="entry name" value="RVT_1"/>
    <property type="match status" value="1"/>
</dbReference>
<proteinExistence type="predicted"/>
<dbReference type="GO" id="GO:0003676">
    <property type="term" value="F:nucleic acid binding"/>
    <property type="evidence" value="ECO:0007669"/>
    <property type="project" value="InterPro"/>
</dbReference>
<dbReference type="GO" id="GO:0003964">
    <property type="term" value="F:RNA-directed DNA polymerase activity"/>
    <property type="evidence" value="ECO:0007669"/>
    <property type="project" value="UniProtKB-KW"/>
</dbReference>
<evidence type="ECO:0000256" key="2">
    <source>
        <dbReference type="ARBA" id="ARBA00022695"/>
    </source>
</evidence>
<feature type="compositionally biased region" description="Pro residues" evidence="7">
    <location>
        <begin position="1117"/>
        <end position="1128"/>
    </location>
</feature>
<dbReference type="Gene3D" id="3.10.10.10">
    <property type="entry name" value="HIV Type 1 Reverse Transcriptase, subunit A, domain 1"/>
    <property type="match status" value="1"/>
</dbReference>
<evidence type="ECO:0000313" key="10">
    <source>
        <dbReference type="Proteomes" id="UP000225706"/>
    </source>
</evidence>
<dbReference type="AlphaFoldDB" id="A0A2B4SKT1"/>
<dbReference type="InterPro" id="IPR036397">
    <property type="entry name" value="RNaseH_sf"/>
</dbReference>
<dbReference type="Pfam" id="PF17917">
    <property type="entry name" value="RT_RNaseH"/>
    <property type="match status" value="1"/>
</dbReference>
<dbReference type="EMBL" id="LSMT01000070">
    <property type="protein sequence ID" value="PFX29137.1"/>
    <property type="molecule type" value="Genomic_DNA"/>
</dbReference>
<keyword evidence="3" id="KW-0540">Nuclease</keyword>
<dbReference type="Gene3D" id="3.30.70.270">
    <property type="match status" value="1"/>
</dbReference>
<reference evidence="10" key="1">
    <citation type="journal article" date="2017" name="bioRxiv">
        <title>Comparative analysis of the genomes of Stylophora pistillata and Acropora digitifera provides evidence for extensive differences between species of corals.</title>
        <authorList>
            <person name="Voolstra C.R."/>
            <person name="Li Y."/>
            <person name="Liew Y.J."/>
            <person name="Baumgarten S."/>
            <person name="Zoccola D."/>
            <person name="Flot J.-F."/>
            <person name="Tambutte S."/>
            <person name="Allemand D."/>
            <person name="Aranda M."/>
        </authorList>
    </citation>
    <scope>NUCLEOTIDE SEQUENCE [LARGE SCALE GENOMIC DNA]</scope>
</reference>
<feature type="region of interest" description="Disordered" evidence="7">
    <location>
        <begin position="750"/>
        <end position="787"/>
    </location>
</feature>
<evidence type="ECO:0000256" key="4">
    <source>
        <dbReference type="ARBA" id="ARBA00022759"/>
    </source>
</evidence>
<dbReference type="Pfam" id="PF17921">
    <property type="entry name" value="Integrase_H2C2"/>
    <property type="match status" value="1"/>
</dbReference>
<keyword evidence="4" id="KW-0255">Endonuclease</keyword>
<organism evidence="9 10">
    <name type="scientific">Stylophora pistillata</name>
    <name type="common">Smooth cauliflower coral</name>
    <dbReference type="NCBI Taxonomy" id="50429"/>
    <lineage>
        <taxon>Eukaryota</taxon>
        <taxon>Metazoa</taxon>
        <taxon>Cnidaria</taxon>
        <taxon>Anthozoa</taxon>
        <taxon>Hexacorallia</taxon>
        <taxon>Scleractinia</taxon>
        <taxon>Astrocoeniina</taxon>
        <taxon>Pocilloporidae</taxon>
        <taxon>Stylophora</taxon>
    </lineage>
</organism>
<keyword evidence="1" id="KW-0808">Transferase</keyword>
<keyword evidence="5" id="KW-0378">Hydrolase</keyword>
<dbReference type="PANTHER" id="PTHR37984">
    <property type="entry name" value="PROTEIN CBG26694"/>
    <property type="match status" value="1"/>
</dbReference>
<dbReference type="CDD" id="cd01647">
    <property type="entry name" value="RT_LTR"/>
    <property type="match status" value="1"/>
</dbReference>
<dbReference type="InterPro" id="IPR001584">
    <property type="entry name" value="Integrase_cat-core"/>
</dbReference>
<name>A0A2B4SKT1_STYPI</name>
<feature type="compositionally biased region" description="Polar residues" evidence="7">
    <location>
        <begin position="33"/>
        <end position="42"/>
    </location>
</feature>
<dbReference type="SUPFAM" id="SSF56672">
    <property type="entry name" value="DNA/RNA polymerases"/>
    <property type="match status" value="1"/>
</dbReference>
<dbReference type="GO" id="GO:0016787">
    <property type="term" value="F:hydrolase activity"/>
    <property type="evidence" value="ECO:0007669"/>
    <property type="project" value="UniProtKB-KW"/>
</dbReference>
<feature type="region of interest" description="Disordered" evidence="7">
    <location>
        <begin position="696"/>
        <end position="717"/>
    </location>
</feature>
<keyword evidence="2" id="KW-0548">Nucleotidyltransferase</keyword>
<evidence type="ECO:0000313" key="9">
    <source>
        <dbReference type="EMBL" id="PFX29137.1"/>
    </source>
</evidence>
<dbReference type="InterPro" id="IPR043502">
    <property type="entry name" value="DNA/RNA_pol_sf"/>
</dbReference>
<keyword evidence="10" id="KW-1185">Reference proteome</keyword>
<keyword evidence="6" id="KW-0695">RNA-directed DNA polymerase</keyword>
<dbReference type="InterPro" id="IPR000477">
    <property type="entry name" value="RT_dom"/>
</dbReference>
<dbReference type="InterPro" id="IPR041373">
    <property type="entry name" value="RT_RNaseH"/>
</dbReference>
<comment type="caution">
    <text evidence="9">The sequence shown here is derived from an EMBL/GenBank/DDBJ whole genome shotgun (WGS) entry which is preliminary data.</text>
</comment>
<accession>A0A2B4SKT1</accession>